<dbReference type="Pfam" id="PF04389">
    <property type="entry name" value="Peptidase_M28"/>
    <property type="match status" value="1"/>
</dbReference>
<accession>A0A327X0N7</accession>
<feature type="chain" id="PRO_5016267713" evidence="1">
    <location>
        <begin position="20"/>
        <end position="531"/>
    </location>
</feature>
<dbReference type="GO" id="GO:0008235">
    <property type="term" value="F:metalloexopeptidase activity"/>
    <property type="evidence" value="ECO:0007669"/>
    <property type="project" value="InterPro"/>
</dbReference>
<dbReference type="Gene3D" id="3.40.630.10">
    <property type="entry name" value="Zn peptidases"/>
    <property type="match status" value="2"/>
</dbReference>
<evidence type="ECO:0000313" key="3">
    <source>
        <dbReference type="EMBL" id="RAJ98165.1"/>
    </source>
</evidence>
<dbReference type="RefSeq" id="WP_111629095.1">
    <property type="nucleotide sequence ID" value="NZ_QLMC01000003.1"/>
</dbReference>
<evidence type="ECO:0000256" key="1">
    <source>
        <dbReference type="SAM" id="SignalP"/>
    </source>
</evidence>
<dbReference type="AlphaFoldDB" id="A0A327X0N7"/>
<protein>
    <submittedName>
        <fullName evidence="3">Peptidase M28-like protein</fullName>
    </submittedName>
</protein>
<sequence length="531" mass="59253">MKYLRYSVGFLLLGQLAMAQTAMDYANTIQAADLEKHLRVLAADDMQGRETGTAGQRKAADYIAKQFADEKLQPIVKSEDGKTGYFQPFKLYQKTWGEFYVKAGGKTYNYPKDFIVNGLFAVMQETPGETVFAGYGIFSDQYNDYAKLDVKGKAVVILEGEPKKANGNYVITNSKKPSDWSSEESVRKKAIIAKDKGAEQVFIVSAESPEAYRQLVAQRTALMGRFNRMSLKPSMEKIGAVGTFLITQEMAANLLNTTAPKLQSAVAKINKTGKPNSGVLKGKISLKAERKDEILESSNVLGFLEGTDKKDEIVVISAHYDHIGVNPDGQVNNGANDDGSGTVSVIEIAQAFAKAKAEGHGPRRSMLFLTVSGEEKGLLGSEYYTDMNPVLPLENTVCDLNIDMVGRVDDLHEGKSDNYIYVIGSDKLSSELHQISEEANRKYTMMDLDYKYNEPSDPQRIYYRSDHYNFAKHKIPIIFYFNGLHADYHRPGDDVEKIDFKLAEKSARLVFYTAWEIVNRENKLVVDSNKP</sequence>
<name>A0A327X0N7_LARAB</name>
<evidence type="ECO:0000313" key="4">
    <source>
        <dbReference type="Proteomes" id="UP000248790"/>
    </source>
</evidence>
<gene>
    <name evidence="3" type="ORF">LX87_03073</name>
</gene>
<dbReference type="OrthoDB" id="1521787at2"/>
<dbReference type="EMBL" id="QLMC01000003">
    <property type="protein sequence ID" value="RAJ98165.1"/>
    <property type="molecule type" value="Genomic_DNA"/>
</dbReference>
<dbReference type="SUPFAM" id="SSF53187">
    <property type="entry name" value="Zn-dependent exopeptidases"/>
    <property type="match status" value="1"/>
</dbReference>
<dbReference type="PANTHER" id="PTHR12147:SF26">
    <property type="entry name" value="PEPTIDASE M28 DOMAIN-CONTAINING PROTEIN"/>
    <property type="match status" value="1"/>
</dbReference>
<comment type="caution">
    <text evidence="3">The sequence shown here is derived from an EMBL/GenBank/DDBJ whole genome shotgun (WGS) entry which is preliminary data.</text>
</comment>
<keyword evidence="1" id="KW-0732">Signal</keyword>
<dbReference type="Gene3D" id="3.50.30.30">
    <property type="match status" value="1"/>
</dbReference>
<dbReference type="Proteomes" id="UP000248790">
    <property type="component" value="Unassembled WGS sequence"/>
</dbReference>
<dbReference type="InterPro" id="IPR007484">
    <property type="entry name" value="Peptidase_M28"/>
</dbReference>
<keyword evidence="4" id="KW-1185">Reference proteome</keyword>
<dbReference type="InterPro" id="IPR045175">
    <property type="entry name" value="M28_fam"/>
</dbReference>
<reference evidence="3 4" key="1">
    <citation type="submission" date="2018-06" db="EMBL/GenBank/DDBJ databases">
        <title>Genomic Encyclopedia of Archaeal and Bacterial Type Strains, Phase II (KMG-II): from individual species to whole genera.</title>
        <authorList>
            <person name="Goeker M."/>
        </authorList>
    </citation>
    <scope>NUCLEOTIDE SEQUENCE [LARGE SCALE GENOMIC DNA]</scope>
    <source>
        <strain evidence="3 4">DSM 21851</strain>
    </source>
</reference>
<feature type="domain" description="Peptidase M28" evidence="2">
    <location>
        <begin position="299"/>
        <end position="512"/>
    </location>
</feature>
<evidence type="ECO:0000259" key="2">
    <source>
        <dbReference type="Pfam" id="PF04389"/>
    </source>
</evidence>
<dbReference type="GO" id="GO:0006508">
    <property type="term" value="P:proteolysis"/>
    <property type="evidence" value="ECO:0007669"/>
    <property type="project" value="InterPro"/>
</dbReference>
<dbReference type="PANTHER" id="PTHR12147">
    <property type="entry name" value="METALLOPEPTIDASE M28 FAMILY MEMBER"/>
    <property type="match status" value="1"/>
</dbReference>
<proteinExistence type="predicted"/>
<feature type="signal peptide" evidence="1">
    <location>
        <begin position="1"/>
        <end position="19"/>
    </location>
</feature>
<organism evidence="3 4">
    <name type="scientific">Larkinella arboricola</name>
    <dbReference type="NCBI Taxonomy" id="643671"/>
    <lineage>
        <taxon>Bacteria</taxon>
        <taxon>Pseudomonadati</taxon>
        <taxon>Bacteroidota</taxon>
        <taxon>Cytophagia</taxon>
        <taxon>Cytophagales</taxon>
        <taxon>Spirosomataceae</taxon>
        <taxon>Larkinella</taxon>
    </lineage>
</organism>